<name>A0ACB6SGM6_9PLEO</name>
<accession>A0ACB6SGM6</accession>
<sequence>MLLDASCKHPHTPITHVKEGHSYRSWSQMRAADENVQLFAGSRSHMTANDSHSSPHVLIESTDCTATISTTLPTSDLPLRSQTESVVRGIEYLIRSTINKQHQSRHDCGQDASSFALRHLQFSRHSISIALVASMGSHQSTSAPPPSDVV</sequence>
<dbReference type="Proteomes" id="UP000799754">
    <property type="component" value="Unassembled WGS sequence"/>
</dbReference>
<reference evidence="1" key="1">
    <citation type="journal article" date="2020" name="Stud. Mycol.">
        <title>101 Dothideomycetes genomes: a test case for predicting lifestyles and emergence of pathogens.</title>
        <authorList>
            <person name="Haridas S."/>
            <person name="Albert R."/>
            <person name="Binder M."/>
            <person name="Bloem J."/>
            <person name="Labutti K."/>
            <person name="Salamov A."/>
            <person name="Andreopoulos B."/>
            <person name="Baker S."/>
            <person name="Barry K."/>
            <person name="Bills G."/>
            <person name="Bluhm B."/>
            <person name="Cannon C."/>
            <person name="Castanera R."/>
            <person name="Culley D."/>
            <person name="Daum C."/>
            <person name="Ezra D."/>
            <person name="Gonzalez J."/>
            <person name="Henrissat B."/>
            <person name="Kuo A."/>
            <person name="Liang C."/>
            <person name="Lipzen A."/>
            <person name="Lutzoni F."/>
            <person name="Magnuson J."/>
            <person name="Mondo S."/>
            <person name="Nolan M."/>
            <person name="Ohm R."/>
            <person name="Pangilinan J."/>
            <person name="Park H.-J."/>
            <person name="Ramirez L."/>
            <person name="Alfaro M."/>
            <person name="Sun H."/>
            <person name="Tritt A."/>
            <person name="Yoshinaga Y."/>
            <person name="Zwiers L.-H."/>
            <person name="Turgeon B."/>
            <person name="Goodwin S."/>
            <person name="Spatafora J."/>
            <person name="Crous P."/>
            <person name="Grigoriev I."/>
        </authorList>
    </citation>
    <scope>NUCLEOTIDE SEQUENCE</scope>
    <source>
        <strain evidence="1">CBS 525.71</strain>
    </source>
</reference>
<proteinExistence type="predicted"/>
<gene>
    <name evidence="1" type="ORF">BU25DRAFT_4897</name>
</gene>
<organism evidence="1 2">
    <name type="scientific">Macroventuria anomochaeta</name>
    <dbReference type="NCBI Taxonomy" id="301207"/>
    <lineage>
        <taxon>Eukaryota</taxon>
        <taxon>Fungi</taxon>
        <taxon>Dikarya</taxon>
        <taxon>Ascomycota</taxon>
        <taxon>Pezizomycotina</taxon>
        <taxon>Dothideomycetes</taxon>
        <taxon>Pleosporomycetidae</taxon>
        <taxon>Pleosporales</taxon>
        <taxon>Pleosporineae</taxon>
        <taxon>Didymellaceae</taxon>
        <taxon>Macroventuria</taxon>
    </lineage>
</organism>
<keyword evidence="2" id="KW-1185">Reference proteome</keyword>
<evidence type="ECO:0000313" key="1">
    <source>
        <dbReference type="EMBL" id="KAF2633391.1"/>
    </source>
</evidence>
<evidence type="ECO:0000313" key="2">
    <source>
        <dbReference type="Proteomes" id="UP000799754"/>
    </source>
</evidence>
<comment type="caution">
    <text evidence="1">The sequence shown here is derived from an EMBL/GenBank/DDBJ whole genome shotgun (WGS) entry which is preliminary data.</text>
</comment>
<dbReference type="EMBL" id="MU006701">
    <property type="protein sequence ID" value="KAF2633391.1"/>
    <property type="molecule type" value="Genomic_DNA"/>
</dbReference>
<protein>
    <submittedName>
        <fullName evidence="1">Uncharacterized protein</fullName>
    </submittedName>
</protein>